<dbReference type="AlphaFoldDB" id="A0A178MM76"/>
<dbReference type="SUPFAM" id="SSF159501">
    <property type="entry name" value="EreA/ChaN-like"/>
    <property type="match status" value="1"/>
</dbReference>
<evidence type="ECO:0000256" key="1">
    <source>
        <dbReference type="SAM" id="SignalP"/>
    </source>
</evidence>
<name>A0A178MM76_9PROT</name>
<feature type="domain" description="Haem-binding uptake Tiki superfamily ChaN" evidence="2">
    <location>
        <begin position="66"/>
        <end position="267"/>
    </location>
</feature>
<dbReference type="Proteomes" id="UP000078428">
    <property type="component" value="Unassembled WGS sequence"/>
</dbReference>
<keyword evidence="4" id="KW-1185">Reference proteome</keyword>
<sequence>MTIAQASPNRQPMRTVVRFLAIAMMALPLAALAGEHPPVPGLNSPSPLAGRVWSPSERRLISPEALVERMLEAGIVGLGETHDNPDHHALQAWAVRRLVAAGRRPVVAFEMMDADQQAALDAGLGDLDGLGRALHWEKRGWPDWSLYRPIAQAALDGGGALVAANLPTSTTREIAKGQENPDIRDRFGLDDPLPAPISAAMATEIRDGHCNLLPETAVPAMVRVQRARDAALAEAVANQATRPEVGPVVLVAGSGHVRADRGAPARLRLLVPGVRVFTLAFLEAGDGESDPAAAARFRDGGTPFDAVWFTGKVEREDPCAQMERHMRAKAK</sequence>
<organism evidence="3 4">
    <name type="scientific">Paramagnetospirillum marisnigri</name>
    <dbReference type="NCBI Taxonomy" id="1285242"/>
    <lineage>
        <taxon>Bacteria</taxon>
        <taxon>Pseudomonadati</taxon>
        <taxon>Pseudomonadota</taxon>
        <taxon>Alphaproteobacteria</taxon>
        <taxon>Rhodospirillales</taxon>
        <taxon>Magnetospirillaceae</taxon>
        <taxon>Paramagnetospirillum</taxon>
    </lineage>
</organism>
<evidence type="ECO:0000313" key="3">
    <source>
        <dbReference type="EMBL" id="OAN49852.1"/>
    </source>
</evidence>
<feature type="chain" id="PRO_5008092087" description="Haem-binding uptake Tiki superfamily ChaN domain-containing protein" evidence="1">
    <location>
        <begin position="34"/>
        <end position="331"/>
    </location>
</feature>
<feature type="signal peptide" evidence="1">
    <location>
        <begin position="1"/>
        <end position="33"/>
    </location>
</feature>
<keyword evidence="1" id="KW-0732">Signal</keyword>
<reference evidence="3 4" key="1">
    <citation type="submission" date="2016-04" db="EMBL/GenBank/DDBJ databases">
        <title>Draft genome sequence of freshwater magnetotactic bacteria Magnetospirillum marisnigri SP-1 and Magnetospirillum moscoviense BB-1.</title>
        <authorList>
            <person name="Koziaeva V."/>
            <person name="Dziuba M.V."/>
            <person name="Ivanov T.M."/>
            <person name="Kuznetsov B."/>
            <person name="Grouzdev D.S."/>
        </authorList>
    </citation>
    <scope>NUCLEOTIDE SEQUENCE [LARGE SCALE GENOMIC DNA]</scope>
    <source>
        <strain evidence="3 4">SP-1</strain>
    </source>
</reference>
<comment type="caution">
    <text evidence="3">The sequence shown here is derived from an EMBL/GenBank/DDBJ whole genome shotgun (WGS) entry which is preliminary data.</text>
</comment>
<dbReference type="EMBL" id="LWQT01000057">
    <property type="protein sequence ID" value="OAN49852.1"/>
    <property type="molecule type" value="Genomic_DNA"/>
</dbReference>
<dbReference type="PIRSF" id="PIRSF020419">
    <property type="entry name" value="Fe_uptake_reg_CjrA_prd"/>
    <property type="match status" value="1"/>
</dbReference>
<dbReference type="InterPro" id="IPR007314">
    <property type="entry name" value="Cofac_haem-bd_dom"/>
</dbReference>
<dbReference type="Gene3D" id="3.40.50.11550">
    <property type="match status" value="2"/>
</dbReference>
<accession>A0A178MM76</accession>
<dbReference type="Pfam" id="PF04187">
    <property type="entry name" value="Cofac_haem_bdg"/>
    <property type="match status" value="1"/>
</dbReference>
<evidence type="ECO:0000313" key="4">
    <source>
        <dbReference type="Proteomes" id="UP000078428"/>
    </source>
</evidence>
<dbReference type="CDD" id="cd14727">
    <property type="entry name" value="ChanN-like"/>
    <property type="match status" value="1"/>
</dbReference>
<gene>
    <name evidence="3" type="ORF">A6A04_18580</name>
</gene>
<proteinExistence type="predicted"/>
<evidence type="ECO:0000259" key="2">
    <source>
        <dbReference type="Pfam" id="PF04187"/>
    </source>
</evidence>
<dbReference type="STRING" id="1285242.A6A04_18580"/>
<protein>
    <recommendedName>
        <fullName evidence="2">Haem-binding uptake Tiki superfamily ChaN domain-containing protein</fullName>
    </recommendedName>
</protein>
<dbReference type="InterPro" id="IPR016773">
    <property type="entry name" value="Fe3_uptake_reg_CjrA_prd"/>
</dbReference>
<dbReference type="RefSeq" id="WP_068492992.1">
    <property type="nucleotide sequence ID" value="NZ_LWQT01000057.1"/>
</dbReference>